<comment type="caution">
    <text evidence="2">The sequence shown here is derived from an EMBL/GenBank/DDBJ whole genome shotgun (WGS) entry which is preliminary data.</text>
</comment>
<protein>
    <submittedName>
        <fullName evidence="2">N-acyl-phosphatidylethanolamine-hydrolyzing phospholipase D, mitochondrial</fullName>
    </submittedName>
</protein>
<dbReference type="GO" id="GO:0070291">
    <property type="term" value="P:N-acylethanolamine metabolic process"/>
    <property type="evidence" value="ECO:0007669"/>
    <property type="project" value="TreeGrafter"/>
</dbReference>
<evidence type="ECO:0000313" key="2">
    <source>
        <dbReference type="EMBL" id="PRT56280.1"/>
    </source>
</evidence>
<dbReference type="Proteomes" id="UP000238350">
    <property type="component" value="Unassembled WGS sequence"/>
</dbReference>
<reference evidence="2 3" key="1">
    <citation type="submission" date="2017-04" db="EMBL/GenBank/DDBJ databases">
        <title>Genome sequencing of [Candida] sorbophila.</title>
        <authorList>
            <person name="Ahn J.O."/>
        </authorList>
    </citation>
    <scope>NUCLEOTIDE SEQUENCE [LARGE SCALE GENOMIC DNA]</scope>
    <source>
        <strain evidence="2 3">DS02</strain>
    </source>
</reference>
<dbReference type="InterPro" id="IPR001279">
    <property type="entry name" value="Metallo-B-lactamas"/>
</dbReference>
<dbReference type="PANTHER" id="PTHR15032">
    <property type="entry name" value="N-ACYL-PHOSPHATIDYLETHANOLAMINE-HYDROLYZING PHOSPHOLIPASE D"/>
    <property type="match status" value="1"/>
</dbReference>
<dbReference type="GO" id="GO:0008270">
    <property type="term" value="F:zinc ion binding"/>
    <property type="evidence" value="ECO:0007669"/>
    <property type="project" value="InterPro"/>
</dbReference>
<accession>A0A2T0FMS6</accession>
<dbReference type="GO" id="GO:0070290">
    <property type="term" value="F:N-acylphosphatidylethanolamine-specific phospholipase D activity"/>
    <property type="evidence" value="ECO:0007669"/>
    <property type="project" value="InterPro"/>
</dbReference>
<dbReference type="Pfam" id="PF12706">
    <property type="entry name" value="Lactamase_B_2"/>
    <property type="match status" value="1"/>
</dbReference>
<dbReference type="InterPro" id="IPR036866">
    <property type="entry name" value="RibonucZ/Hydroxyglut_hydro"/>
</dbReference>
<evidence type="ECO:0000259" key="1">
    <source>
        <dbReference type="Pfam" id="PF12706"/>
    </source>
</evidence>
<dbReference type="GO" id="GO:0070292">
    <property type="term" value="P:N-acylphosphatidylethanolamine metabolic process"/>
    <property type="evidence" value="ECO:0007669"/>
    <property type="project" value="TreeGrafter"/>
</dbReference>
<sequence length="397" mass="44979">MRRVVRYGAYAGLFTAGTYGAFSAYAQIRTKRWIARREVESARPDGNDPIVQYAAMRLHGRFVNPFPEYRHQTVFEFIFCRLLELFATEPRGGVPKEMAVLRAMLPTIQPDFKVLEGKTTTWTMPWPSNRLTLTWIGQSCAYVQLPGRKPVNVLTDPMFSNSVISEKIGPQRLVPSACSVEDFPTPDVVLVSHDHQDHLDYNTARKIGNSTTWIVPEGVGKRLQELGITNFHEMTWWEKVPLPNVDPALGYEVACTPAMHWSGRRLWDANLSLWCSYMVLRHGKPLFFHGGDTGYATGLFSGISKVYGKGCRLAMLPCGAYTPQWHLRSQHMNPDDAVRAMQDLGARKLVGVHWGTFVMSEEPFFEPPRLLAESAHRFNRSDDVMAPVFGKTLVFRV</sequence>
<dbReference type="EMBL" id="NDIQ01000022">
    <property type="protein sequence ID" value="PRT56280.1"/>
    <property type="molecule type" value="Genomic_DNA"/>
</dbReference>
<dbReference type="OrthoDB" id="332863at2759"/>
<dbReference type="GO" id="GO:0005737">
    <property type="term" value="C:cytoplasm"/>
    <property type="evidence" value="ECO:0007669"/>
    <property type="project" value="TreeGrafter"/>
</dbReference>
<organism evidence="2 3">
    <name type="scientific">Wickerhamiella sorbophila</name>
    <dbReference type="NCBI Taxonomy" id="45607"/>
    <lineage>
        <taxon>Eukaryota</taxon>
        <taxon>Fungi</taxon>
        <taxon>Dikarya</taxon>
        <taxon>Ascomycota</taxon>
        <taxon>Saccharomycotina</taxon>
        <taxon>Dipodascomycetes</taxon>
        <taxon>Dipodascales</taxon>
        <taxon>Trichomonascaceae</taxon>
        <taxon>Wickerhamiella</taxon>
    </lineage>
</organism>
<dbReference type="InterPro" id="IPR024884">
    <property type="entry name" value="NAPE-PLD"/>
</dbReference>
<dbReference type="PIRSF" id="PIRSF038896">
    <property type="entry name" value="NAPE-PLD"/>
    <property type="match status" value="1"/>
</dbReference>
<dbReference type="Gene3D" id="3.60.15.10">
    <property type="entry name" value="Ribonuclease Z/Hydroxyacylglutathione hydrolase-like"/>
    <property type="match status" value="1"/>
</dbReference>
<dbReference type="RefSeq" id="XP_024666225.1">
    <property type="nucleotide sequence ID" value="XM_024810457.1"/>
</dbReference>
<gene>
    <name evidence="2" type="ORF">B9G98_03900</name>
</gene>
<dbReference type="STRING" id="45607.A0A2T0FMS6"/>
<evidence type="ECO:0000313" key="3">
    <source>
        <dbReference type="Proteomes" id="UP000238350"/>
    </source>
</evidence>
<dbReference type="AlphaFoldDB" id="A0A2T0FMS6"/>
<feature type="domain" description="Metallo-beta-lactamase" evidence="1">
    <location>
        <begin position="152"/>
        <end position="354"/>
    </location>
</feature>
<dbReference type="SUPFAM" id="SSF56281">
    <property type="entry name" value="Metallo-hydrolase/oxidoreductase"/>
    <property type="match status" value="1"/>
</dbReference>
<proteinExistence type="predicted"/>
<keyword evidence="3" id="KW-1185">Reference proteome</keyword>
<dbReference type="GeneID" id="36517648"/>
<name>A0A2T0FMS6_9ASCO</name>
<dbReference type="PANTHER" id="PTHR15032:SF4">
    <property type="entry name" value="N-ACYL-PHOSPHATIDYLETHANOLAMINE-HYDROLYZING PHOSPHOLIPASE D"/>
    <property type="match status" value="1"/>
</dbReference>